<keyword evidence="9 12" id="KW-0456">Lyase</keyword>
<reference evidence="16 17" key="1">
    <citation type="submission" date="2020-07" db="EMBL/GenBank/DDBJ databases">
        <title>Sequencing the genomes of 1000 actinobacteria strains.</title>
        <authorList>
            <person name="Klenk H.-P."/>
        </authorList>
    </citation>
    <scope>NUCLEOTIDE SEQUENCE [LARGE SCALE GENOMIC DNA]</scope>
    <source>
        <strain evidence="16 17">DSM 44121</strain>
    </source>
</reference>
<dbReference type="HAMAP" id="MF_00418">
    <property type="entry name" value="DapA"/>
    <property type="match status" value="1"/>
</dbReference>
<comment type="caution">
    <text evidence="12">Lacks conserved residue(s) required for the propagation of feature annotation.</text>
</comment>
<dbReference type="GO" id="GO:0009089">
    <property type="term" value="P:lysine biosynthetic process via diaminopimelate"/>
    <property type="evidence" value="ECO:0007669"/>
    <property type="project" value="UniProtKB-UniRule"/>
</dbReference>
<feature type="site" description="Part of a proton relay during catalysis" evidence="12">
    <location>
        <position position="48"/>
    </location>
</feature>
<dbReference type="Proteomes" id="UP000540568">
    <property type="component" value="Unassembled WGS sequence"/>
</dbReference>
<comment type="similarity">
    <text evidence="3 12 13">Belongs to the DapA family.</text>
</comment>
<dbReference type="PANTHER" id="PTHR12128">
    <property type="entry name" value="DIHYDRODIPICOLINATE SYNTHASE"/>
    <property type="match status" value="1"/>
</dbReference>
<keyword evidence="10 12" id="KW-0704">Schiff base</keyword>
<dbReference type="AlphaFoldDB" id="A0A7W3J8T1"/>
<comment type="subunit">
    <text evidence="12">Homotetramer; dimer of dimers.</text>
</comment>
<dbReference type="PROSITE" id="PS00666">
    <property type="entry name" value="DHDPS_2"/>
    <property type="match status" value="1"/>
</dbReference>
<dbReference type="GO" id="GO:0019877">
    <property type="term" value="P:diaminopimelate biosynthetic process"/>
    <property type="evidence" value="ECO:0007669"/>
    <property type="project" value="UniProtKB-UniRule"/>
</dbReference>
<evidence type="ECO:0000256" key="8">
    <source>
        <dbReference type="ARBA" id="ARBA00023154"/>
    </source>
</evidence>
<comment type="caution">
    <text evidence="16">The sequence shown here is derived from an EMBL/GenBank/DDBJ whole genome shotgun (WGS) entry which is preliminary data.</text>
</comment>
<evidence type="ECO:0000313" key="16">
    <source>
        <dbReference type="EMBL" id="MBA8808382.1"/>
    </source>
</evidence>
<dbReference type="NCBIfam" id="TIGR00674">
    <property type="entry name" value="dapA"/>
    <property type="match status" value="1"/>
</dbReference>
<dbReference type="InterPro" id="IPR013785">
    <property type="entry name" value="Aldolase_TIM"/>
</dbReference>
<dbReference type="InterPro" id="IPR002220">
    <property type="entry name" value="DapA-like"/>
</dbReference>
<feature type="binding site" evidence="12 15">
    <location>
        <position position="208"/>
    </location>
    <ligand>
        <name>pyruvate</name>
        <dbReference type="ChEBI" id="CHEBI:15361"/>
    </ligand>
</feature>
<dbReference type="EC" id="4.3.3.7" evidence="4 12"/>
<feature type="active site" description="Proton donor/acceptor" evidence="12 14">
    <location>
        <position position="137"/>
    </location>
</feature>
<keyword evidence="5 12" id="KW-0963">Cytoplasm</keyword>
<protein>
    <recommendedName>
        <fullName evidence="4 12">4-hydroxy-tetrahydrodipicolinate synthase</fullName>
        <shortName evidence="12">HTPA synthase</shortName>
        <ecNumber evidence="4 12">4.3.3.7</ecNumber>
    </recommendedName>
</protein>
<feature type="active site" description="Schiff-base intermediate with substrate" evidence="12 14">
    <location>
        <position position="165"/>
    </location>
</feature>
<dbReference type="EMBL" id="JACGWV010000001">
    <property type="protein sequence ID" value="MBA8808382.1"/>
    <property type="molecule type" value="Genomic_DNA"/>
</dbReference>
<dbReference type="GO" id="GO:0005737">
    <property type="term" value="C:cytoplasm"/>
    <property type="evidence" value="ECO:0007669"/>
    <property type="project" value="UniProtKB-SubCell"/>
</dbReference>
<evidence type="ECO:0000256" key="10">
    <source>
        <dbReference type="ARBA" id="ARBA00023270"/>
    </source>
</evidence>
<evidence type="ECO:0000256" key="3">
    <source>
        <dbReference type="ARBA" id="ARBA00007592"/>
    </source>
</evidence>
<dbReference type="CDD" id="cd00408">
    <property type="entry name" value="DHDPS-like"/>
    <property type="match status" value="1"/>
</dbReference>
<comment type="caution">
    <text evidence="12">Was originally thought to be a dihydrodipicolinate synthase (DHDPS), catalyzing the condensation of (S)-aspartate-beta-semialdehyde [(S)-ASA] and pyruvate to dihydrodipicolinate (DHDP). However, it was shown in E.coli that the product of the enzymatic reaction is not dihydrodipicolinate but in fact (4S)-4-hydroxy-2,3,4,5-tetrahydro-(2S)-dipicolinic acid (HTPA), and that the consecutive dehydration reaction leading to DHDP is not spontaneous but catalyzed by DapB.</text>
</comment>
<comment type="function">
    <text evidence="1 12">Catalyzes the condensation of (S)-aspartate-beta-semialdehyde [(S)-ASA] and pyruvate to 4-hydroxy-tetrahydrodipicolinate (HTPA).</text>
</comment>
<dbReference type="PANTHER" id="PTHR12128:SF66">
    <property type="entry name" value="4-HYDROXY-2-OXOGLUTARATE ALDOLASE, MITOCHONDRIAL"/>
    <property type="match status" value="1"/>
</dbReference>
<evidence type="ECO:0000256" key="11">
    <source>
        <dbReference type="ARBA" id="ARBA00047836"/>
    </source>
</evidence>
<dbReference type="Pfam" id="PF00701">
    <property type="entry name" value="DHDPS"/>
    <property type="match status" value="1"/>
</dbReference>
<keyword evidence="17" id="KW-1185">Reference proteome</keyword>
<evidence type="ECO:0000256" key="7">
    <source>
        <dbReference type="ARBA" id="ARBA00022915"/>
    </source>
</evidence>
<evidence type="ECO:0000256" key="4">
    <source>
        <dbReference type="ARBA" id="ARBA00012086"/>
    </source>
</evidence>
<comment type="catalytic activity">
    <reaction evidence="11 12">
        <text>L-aspartate 4-semialdehyde + pyruvate = (2S,4S)-4-hydroxy-2,3,4,5-tetrahydrodipicolinate + H2O + H(+)</text>
        <dbReference type="Rhea" id="RHEA:34171"/>
        <dbReference type="ChEBI" id="CHEBI:15361"/>
        <dbReference type="ChEBI" id="CHEBI:15377"/>
        <dbReference type="ChEBI" id="CHEBI:15378"/>
        <dbReference type="ChEBI" id="CHEBI:67139"/>
        <dbReference type="ChEBI" id="CHEBI:537519"/>
        <dbReference type="EC" id="4.3.3.7"/>
    </reaction>
</comment>
<evidence type="ECO:0000256" key="9">
    <source>
        <dbReference type="ARBA" id="ARBA00023239"/>
    </source>
</evidence>
<dbReference type="PIRSF" id="PIRSF001365">
    <property type="entry name" value="DHDPS"/>
    <property type="match status" value="1"/>
</dbReference>
<keyword evidence="8 12" id="KW-0457">Lysine biosynthesis</keyword>
<dbReference type="RefSeq" id="WP_182616349.1">
    <property type="nucleotide sequence ID" value="NZ_BAAATF010000003.1"/>
</dbReference>
<sequence length="299" mass="31769">MKTVPIRGIIPALVTPFHDDESLNLEQMRRHTRRAIDAGAHGVFCLGTNGEFFQLTADERVAVLEAVTEAADGRVPVYAGAGTVGTRDTITLSRRLVDAGADVLSVITPYFAAASQEELYRHFAAVAESVDAPVLLYNIPARTNVSLAPSTVARLAAIENIVGIKDSSGNFDNILQYLELTDRDTFAVLSGTDSLILPSLQAGGTGGITAIANIYPRTMVEIFERWSAGDLDAARAAQAAIRPVRNLFRHGNPNTIVKAATNSAGEPVGPCRAPFDLLPEQALADIAATVAADHARGLR</sequence>
<evidence type="ECO:0000256" key="15">
    <source>
        <dbReference type="PIRSR" id="PIRSR001365-2"/>
    </source>
</evidence>
<evidence type="ECO:0000256" key="1">
    <source>
        <dbReference type="ARBA" id="ARBA00003294"/>
    </source>
</evidence>
<dbReference type="InterPro" id="IPR005263">
    <property type="entry name" value="DapA"/>
</dbReference>
<dbReference type="Gene3D" id="3.20.20.70">
    <property type="entry name" value="Aldolase class I"/>
    <property type="match status" value="1"/>
</dbReference>
<evidence type="ECO:0000256" key="14">
    <source>
        <dbReference type="PIRSR" id="PIRSR001365-1"/>
    </source>
</evidence>
<evidence type="ECO:0000256" key="2">
    <source>
        <dbReference type="ARBA" id="ARBA00005120"/>
    </source>
</evidence>
<comment type="subcellular location">
    <subcellularLocation>
        <location evidence="12">Cytoplasm</location>
    </subcellularLocation>
</comment>
<comment type="pathway">
    <text evidence="2 12">Amino-acid biosynthesis; L-lysine biosynthesis via DAP pathway; (S)-tetrahydrodipicolinate from L-aspartate: step 3/4.</text>
</comment>
<accession>A0A7W3J8T1</accession>
<evidence type="ECO:0000256" key="6">
    <source>
        <dbReference type="ARBA" id="ARBA00022605"/>
    </source>
</evidence>
<dbReference type="GO" id="GO:0008840">
    <property type="term" value="F:4-hydroxy-tetrahydrodipicolinate synthase activity"/>
    <property type="evidence" value="ECO:0007669"/>
    <property type="project" value="UniProtKB-UniRule"/>
</dbReference>
<keyword evidence="7 12" id="KW-0220">Diaminopimelate biosynthesis</keyword>
<dbReference type="UniPathway" id="UPA00034">
    <property type="reaction ID" value="UER00017"/>
</dbReference>
<gene>
    <name evidence="12" type="primary">dapA</name>
    <name evidence="16" type="ORF">FHX71_002324</name>
</gene>
<evidence type="ECO:0000256" key="12">
    <source>
        <dbReference type="HAMAP-Rule" id="MF_00418"/>
    </source>
</evidence>
<dbReference type="SUPFAM" id="SSF51569">
    <property type="entry name" value="Aldolase"/>
    <property type="match status" value="1"/>
</dbReference>
<evidence type="ECO:0000256" key="13">
    <source>
        <dbReference type="PIRNR" id="PIRNR001365"/>
    </source>
</evidence>
<dbReference type="SMART" id="SM01130">
    <property type="entry name" value="DHDPS"/>
    <property type="match status" value="1"/>
</dbReference>
<dbReference type="PRINTS" id="PR00146">
    <property type="entry name" value="DHPICSNTHASE"/>
</dbReference>
<evidence type="ECO:0000313" key="17">
    <source>
        <dbReference type="Proteomes" id="UP000540568"/>
    </source>
</evidence>
<proteinExistence type="inferred from homology"/>
<organism evidence="16 17">
    <name type="scientific">Promicromonospora sukumoe</name>
    <dbReference type="NCBI Taxonomy" id="88382"/>
    <lineage>
        <taxon>Bacteria</taxon>
        <taxon>Bacillati</taxon>
        <taxon>Actinomycetota</taxon>
        <taxon>Actinomycetes</taxon>
        <taxon>Micrococcales</taxon>
        <taxon>Promicromonosporaceae</taxon>
        <taxon>Promicromonospora</taxon>
    </lineage>
</organism>
<evidence type="ECO:0000256" key="5">
    <source>
        <dbReference type="ARBA" id="ARBA00022490"/>
    </source>
</evidence>
<name>A0A7W3J8T1_9MICO</name>
<dbReference type="InterPro" id="IPR020625">
    <property type="entry name" value="Schiff_base-form_aldolases_AS"/>
</dbReference>
<keyword evidence="6 12" id="KW-0028">Amino-acid biosynthesis</keyword>